<dbReference type="InterPro" id="IPR003594">
    <property type="entry name" value="HATPase_dom"/>
</dbReference>
<feature type="domain" description="Histidine kinase" evidence="9">
    <location>
        <begin position="207"/>
        <end position="425"/>
    </location>
</feature>
<dbReference type="CDD" id="cd00075">
    <property type="entry name" value="HATPase"/>
    <property type="match status" value="1"/>
</dbReference>
<organism evidence="10 11">
    <name type="scientific">Bifidobacterium phasiani</name>
    <dbReference type="NCBI Taxonomy" id="2834431"/>
    <lineage>
        <taxon>Bacteria</taxon>
        <taxon>Bacillati</taxon>
        <taxon>Actinomycetota</taxon>
        <taxon>Actinomycetes</taxon>
        <taxon>Bifidobacteriales</taxon>
        <taxon>Bifidobacteriaceae</taxon>
        <taxon>Bifidobacterium</taxon>
    </lineage>
</organism>
<keyword evidence="8" id="KW-0812">Transmembrane</keyword>
<reference evidence="10 11" key="1">
    <citation type="submission" date="2021-05" db="EMBL/GenBank/DDBJ databases">
        <title>Phylogenetic classification of ten novel species belonging to the genus Bifidobacterium comprising B. colchicus sp. nov., B. abeli sp. nov., B. bicoloris sp. nov., B. guerezis sp. nov., B. rosaliae sp. nov., B. santillanensis sp. nov., B. argentati sp. nov., B. amazzoni sp. nov., B. pluviali sp. nov., and B. pinnaculum sp. nov.</title>
        <authorList>
            <person name="Lugli G.A."/>
            <person name="Ruiz Garcia L."/>
            <person name="Margolles A."/>
            <person name="Ventura M."/>
        </authorList>
    </citation>
    <scope>NUCLEOTIDE SEQUENCE [LARGE SCALE GENOMIC DNA]</scope>
    <source>
        <strain evidence="10 11">6T3</strain>
    </source>
</reference>
<comment type="catalytic activity">
    <reaction evidence="1">
        <text>ATP + protein L-histidine = ADP + protein N-phospho-L-histidine.</text>
        <dbReference type="EC" id="2.7.13.3"/>
    </reaction>
</comment>
<evidence type="ECO:0000313" key="10">
    <source>
        <dbReference type="EMBL" id="MBW3083624.1"/>
    </source>
</evidence>
<evidence type="ECO:0000256" key="3">
    <source>
        <dbReference type="ARBA" id="ARBA00022553"/>
    </source>
</evidence>
<evidence type="ECO:0000256" key="4">
    <source>
        <dbReference type="ARBA" id="ARBA00022679"/>
    </source>
</evidence>
<evidence type="ECO:0000256" key="1">
    <source>
        <dbReference type="ARBA" id="ARBA00000085"/>
    </source>
</evidence>
<evidence type="ECO:0000259" key="9">
    <source>
        <dbReference type="PROSITE" id="PS50109"/>
    </source>
</evidence>
<evidence type="ECO:0000256" key="8">
    <source>
        <dbReference type="SAM" id="Phobius"/>
    </source>
</evidence>
<dbReference type="PROSITE" id="PS50109">
    <property type="entry name" value="HIS_KIN"/>
    <property type="match status" value="1"/>
</dbReference>
<evidence type="ECO:0000256" key="5">
    <source>
        <dbReference type="ARBA" id="ARBA00022777"/>
    </source>
</evidence>
<proteinExistence type="predicted"/>
<name>A0ABS6WC37_9BIFI</name>
<dbReference type="EC" id="2.7.13.3" evidence="2"/>
<keyword evidence="8" id="KW-0472">Membrane</keyword>
<dbReference type="PANTHER" id="PTHR45453">
    <property type="entry name" value="PHOSPHATE REGULON SENSOR PROTEIN PHOR"/>
    <property type="match status" value="1"/>
</dbReference>
<accession>A0ABS6WC37</accession>
<feature type="transmembrane region" description="Helical" evidence="8">
    <location>
        <begin position="9"/>
        <end position="31"/>
    </location>
</feature>
<sequence>MPLFNDPSMLIFVAFGIIGVALVAVVAFFLMDRIAPVVSGLLGGASPMSVIDSGLHRVMPRRRQDDEEERDDLDDAAAALLSILPGASVVVDASDEVVRASPAAYALGVVIDDAVADGRVLDEIHRIRESGGRCQFNITTTTPWQYEHAFDDLDTNARERRRSRSVTRPNWLKVTVGRIDDRFVVVLLEDLSEAIRFAQVRDSFITNVSEQLLKPTQALATLADSLEQGDADREQVVRDARLVRSTCGHLNRMVSDLLLLIKAQEPITPSAANVITVMDQVRAAVASVRAGAGARGIRIDVTGDDALAVHGDAEQIRTALVKMLDNAVAYSPDGSAVTVTVGESKDGGQAVIRVIDRGCGIAQNEQTRVFERFYRGTNQNERTRDGIGLGLAIVKHVALTHHGSASVWSRLHQGSTFVLSLPLAG</sequence>
<keyword evidence="3" id="KW-0597">Phosphoprotein</keyword>
<protein>
    <recommendedName>
        <fullName evidence="7">Sensor-like histidine kinase SenX3</fullName>
        <ecNumber evidence="2">2.7.13.3</ecNumber>
    </recommendedName>
</protein>
<dbReference type="Pfam" id="PF02518">
    <property type="entry name" value="HATPase_c"/>
    <property type="match status" value="1"/>
</dbReference>
<dbReference type="CDD" id="cd00082">
    <property type="entry name" value="HisKA"/>
    <property type="match status" value="1"/>
</dbReference>
<keyword evidence="11" id="KW-1185">Reference proteome</keyword>
<dbReference type="SMART" id="SM00387">
    <property type="entry name" value="HATPase_c"/>
    <property type="match status" value="1"/>
</dbReference>
<evidence type="ECO:0000313" key="11">
    <source>
        <dbReference type="Proteomes" id="UP000812844"/>
    </source>
</evidence>
<dbReference type="InterPro" id="IPR003661">
    <property type="entry name" value="HisK_dim/P_dom"/>
</dbReference>
<dbReference type="InterPro" id="IPR050351">
    <property type="entry name" value="BphY/WalK/GraS-like"/>
</dbReference>
<gene>
    <name evidence="10" type="ORF">KIH73_09725</name>
</gene>
<dbReference type="GO" id="GO:0016301">
    <property type="term" value="F:kinase activity"/>
    <property type="evidence" value="ECO:0007669"/>
    <property type="project" value="UniProtKB-KW"/>
</dbReference>
<comment type="caution">
    <text evidence="10">The sequence shown here is derived from an EMBL/GenBank/DDBJ whole genome shotgun (WGS) entry which is preliminary data.</text>
</comment>
<dbReference type="EMBL" id="JAHBBD010000029">
    <property type="protein sequence ID" value="MBW3083624.1"/>
    <property type="molecule type" value="Genomic_DNA"/>
</dbReference>
<keyword evidence="8" id="KW-1133">Transmembrane helix</keyword>
<dbReference type="InterPro" id="IPR005467">
    <property type="entry name" value="His_kinase_dom"/>
</dbReference>
<dbReference type="Proteomes" id="UP000812844">
    <property type="component" value="Unassembled WGS sequence"/>
</dbReference>
<keyword evidence="5 10" id="KW-0418">Kinase</keyword>
<keyword evidence="4" id="KW-0808">Transferase</keyword>
<evidence type="ECO:0000256" key="2">
    <source>
        <dbReference type="ARBA" id="ARBA00012438"/>
    </source>
</evidence>
<evidence type="ECO:0000256" key="6">
    <source>
        <dbReference type="ARBA" id="ARBA00023012"/>
    </source>
</evidence>
<evidence type="ECO:0000256" key="7">
    <source>
        <dbReference type="ARBA" id="ARBA00039401"/>
    </source>
</evidence>
<dbReference type="PANTHER" id="PTHR45453:SF1">
    <property type="entry name" value="PHOSPHATE REGULON SENSOR PROTEIN PHOR"/>
    <property type="match status" value="1"/>
</dbReference>
<keyword evidence="6" id="KW-0902">Two-component regulatory system</keyword>